<gene>
    <name evidence="11" type="ORF">CYBJADRAFT_165366</name>
</gene>
<keyword evidence="7" id="KW-1133">Transmembrane helix</keyword>
<feature type="compositionally biased region" description="Basic and acidic residues" evidence="10">
    <location>
        <begin position="82"/>
        <end position="92"/>
    </location>
</feature>
<dbReference type="Pfam" id="PF11051">
    <property type="entry name" value="Mannosyl_trans3"/>
    <property type="match status" value="1"/>
</dbReference>
<comment type="subcellular location">
    <subcellularLocation>
        <location evidence="1">Golgi apparatus membrane</location>
        <topology evidence="1">Single-pass type II membrane protein</topology>
    </subcellularLocation>
</comment>
<dbReference type="EMBL" id="KV453925">
    <property type="protein sequence ID" value="ODV76000.1"/>
    <property type="molecule type" value="Genomic_DNA"/>
</dbReference>
<keyword evidence="8" id="KW-0333">Golgi apparatus</keyword>
<keyword evidence="4 11" id="KW-0808">Transferase</keyword>
<organism evidence="11 12">
    <name type="scientific">Cyberlindnera jadinii (strain ATCC 18201 / CBS 1600 / BCRC 20928 / JCM 3617 / NBRC 0987 / NRRL Y-1542)</name>
    <name type="common">Torula yeast</name>
    <name type="synonym">Candida utilis</name>
    <dbReference type="NCBI Taxonomy" id="983966"/>
    <lineage>
        <taxon>Eukaryota</taxon>
        <taxon>Fungi</taxon>
        <taxon>Dikarya</taxon>
        <taxon>Ascomycota</taxon>
        <taxon>Saccharomycotina</taxon>
        <taxon>Saccharomycetes</taxon>
        <taxon>Phaffomycetales</taxon>
        <taxon>Phaffomycetaceae</taxon>
        <taxon>Cyberlindnera</taxon>
    </lineage>
</organism>
<evidence type="ECO:0000256" key="9">
    <source>
        <dbReference type="ARBA" id="ARBA00023136"/>
    </source>
</evidence>
<keyword evidence="12" id="KW-1185">Reference proteome</keyword>
<dbReference type="GeneID" id="30988406"/>
<evidence type="ECO:0000256" key="5">
    <source>
        <dbReference type="ARBA" id="ARBA00022692"/>
    </source>
</evidence>
<dbReference type="RefSeq" id="XP_020073039.1">
    <property type="nucleotide sequence ID" value="XM_020214010.1"/>
</dbReference>
<reference evidence="11 12" key="1">
    <citation type="journal article" date="2016" name="Proc. Natl. Acad. Sci. U.S.A.">
        <title>Comparative genomics of biotechnologically important yeasts.</title>
        <authorList>
            <person name="Riley R."/>
            <person name="Haridas S."/>
            <person name="Wolfe K.H."/>
            <person name="Lopes M.R."/>
            <person name="Hittinger C.T."/>
            <person name="Goeker M."/>
            <person name="Salamov A.A."/>
            <person name="Wisecaver J.H."/>
            <person name="Long T.M."/>
            <person name="Calvey C.H."/>
            <person name="Aerts A.L."/>
            <person name="Barry K.W."/>
            <person name="Choi C."/>
            <person name="Clum A."/>
            <person name="Coughlan A.Y."/>
            <person name="Deshpande S."/>
            <person name="Douglass A.P."/>
            <person name="Hanson S.J."/>
            <person name="Klenk H.-P."/>
            <person name="LaButti K.M."/>
            <person name="Lapidus A."/>
            <person name="Lindquist E.A."/>
            <person name="Lipzen A.M."/>
            <person name="Meier-Kolthoff J.P."/>
            <person name="Ohm R.A."/>
            <person name="Otillar R.P."/>
            <person name="Pangilinan J.L."/>
            <person name="Peng Y."/>
            <person name="Rokas A."/>
            <person name="Rosa C.A."/>
            <person name="Scheuner C."/>
            <person name="Sibirny A.A."/>
            <person name="Slot J.C."/>
            <person name="Stielow J.B."/>
            <person name="Sun H."/>
            <person name="Kurtzman C.P."/>
            <person name="Blackwell M."/>
            <person name="Grigoriev I.V."/>
            <person name="Jeffries T.W."/>
        </authorList>
    </citation>
    <scope>NUCLEOTIDE SEQUENCE [LARGE SCALE GENOMIC DNA]</scope>
    <source>
        <strain evidence="12">ATCC 18201 / CBS 1600 / BCRC 20928 / JCM 3617 / NBRC 0987 / NRRL Y-1542</strain>
    </source>
</reference>
<evidence type="ECO:0000256" key="8">
    <source>
        <dbReference type="ARBA" id="ARBA00023034"/>
    </source>
</evidence>
<keyword evidence="6" id="KW-0735">Signal-anchor</keyword>
<feature type="compositionally biased region" description="Low complexity" evidence="10">
    <location>
        <begin position="111"/>
        <end position="131"/>
    </location>
</feature>
<evidence type="ECO:0000256" key="10">
    <source>
        <dbReference type="SAM" id="MobiDB-lite"/>
    </source>
</evidence>
<dbReference type="PANTHER" id="PTHR31646">
    <property type="entry name" value="ALPHA-1,2-MANNOSYLTRANSFERASE MNN2"/>
    <property type="match status" value="1"/>
</dbReference>
<comment type="similarity">
    <text evidence="3">Belongs to the MNN1/MNT family.</text>
</comment>
<keyword evidence="9" id="KW-0472">Membrane</keyword>
<dbReference type="GO" id="GO:0046354">
    <property type="term" value="P:mannan biosynthetic process"/>
    <property type="evidence" value="ECO:0007669"/>
    <property type="project" value="TreeGrafter"/>
</dbReference>
<evidence type="ECO:0000256" key="1">
    <source>
        <dbReference type="ARBA" id="ARBA00004323"/>
    </source>
</evidence>
<name>A0A1E4S926_CYBJN</name>
<evidence type="ECO:0000313" key="11">
    <source>
        <dbReference type="EMBL" id="ODV76000.1"/>
    </source>
</evidence>
<comment type="pathway">
    <text evidence="2">Protein modification; protein glycosylation.</text>
</comment>
<sequence>MNIFLYRLKRAFHKRGTVLVVLLIVLGLFAYQLVVVPQGTGTIAQQRVGEEHQQHGQSQQAEVAAGDGETVPFYKMNRGKAHGGEQHQDQQPHGKQAGQQVYEAEKEQEQQKQQLRESQQQQQPQGEKQAQVDTLTGLKNSRLKELLLMDSETFGRRAAAAQKFYNAVFDIFLKGKPSIGKLNKYKTEDRIYHAGYDGPSEIVFTEEYLRGFLQLSGDEVSSLKQSHATVVENLPKSAPGGIYKGNGIVYVGGGKFNWLALLSIKSLRSLGSTLPVEVVIPSEDEYEIDLCTRIFPALDAKCILLPHALGDTATSKFQFKGYQYKALAIMVSSFENVLLLDSDNIPAHAPDYLFENEPFKSSGLITWPDFWRRATSPMFYEIANIEVTNERVRFGYDDRDKDLEEVSFHDRKGTIPDPTSESGQLMISKRTHSRELLLALYYNLYGPDYYYPLLSQGSDGEGDKETFLAATVALGSPSYQVKKFLNAFGHFNLEHDFVGCGMGQYDPVEDYNLELSKKRREQLSKDLDQDLPPLAKDPRILFVHANFPKLNPVTLKEEGKVFESNGERLRLYGPGMAKRVGYDFELIQWRNMHFLVCELKIELSAFNGQDYSTVCKEILDQLDHLERTVKDNERD</sequence>
<dbReference type="OrthoDB" id="430354at2759"/>
<dbReference type="OMA" id="KGYQYKA"/>
<evidence type="ECO:0000313" key="12">
    <source>
        <dbReference type="Proteomes" id="UP000094389"/>
    </source>
</evidence>
<protein>
    <submittedName>
        <fullName evidence="11">Nucleotide-diphospho-sugar transferase</fullName>
    </submittedName>
</protein>
<dbReference type="STRING" id="983966.A0A1E4S926"/>
<evidence type="ECO:0000256" key="4">
    <source>
        <dbReference type="ARBA" id="ARBA00022679"/>
    </source>
</evidence>
<evidence type="ECO:0000256" key="2">
    <source>
        <dbReference type="ARBA" id="ARBA00004922"/>
    </source>
</evidence>
<dbReference type="PANTHER" id="PTHR31646:SF1">
    <property type="entry name" value="ALPHA-1,2-MANNOSYLTRANSFERASE MNN2"/>
    <property type="match status" value="1"/>
</dbReference>
<dbReference type="InterPro" id="IPR029044">
    <property type="entry name" value="Nucleotide-diphossugar_trans"/>
</dbReference>
<accession>A0A1E4S926</accession>
<dbReference type="InterPro" id="IPR022751">
    <property type="entry name" value="Alpha_mannosyltransferase"/>
</dbReference>
<keyword evidence="5" id="KW-0812">Transmembrane</keyword>
<evidence type="ECO:0000256" key="6">
    <source>
        <dbReference type="ARBA" id="ARBA00022968"/>
    </source>
</evidence>
<evidence type="ECO:0000256" key="7">
    <source>
        <dbReference type="ARBA" id="ARBA00022989"/>
    </source>
</evidence>
<proteinExistence type="inferred from homology"/>
<dbReference type="AlphaFoldDB" id="A0A1E4S926"/>
<evidence type="ECO:0000256" key="3">
    <source>
        <dbReference type="ARBA" id="ARBA00009105"/>
    </source>
</evidence>
<feature type="region of interest" description="Disordered" evidence="10">
    <location>
        <begin position="48"/>
        <end position="132"/>
    </location>
</feature>
<dbReference type="SUPFAM" id="SSF53448">
    <property type="entry name" value="Nucleotide-diphospho-sugar transferases"/>
    <property type="match status" value="1"/>
</dbReference>
<dbReference type="GO" id="GO:0000139">
    <property type="term" value="C:Golgi membrane"/>
    <property type="evidence" value="ECO:0007669"/>
    <property type="project" value="UniProtKB-SubCell"/>
</dbReference>
<dbReference type="GO" id="GO:0000026">
    <property type="term" value="F:alpha-1,2-mannosyltransferase activity"/>
    <property type="evidence" value="ECO:0007669"/>
    <property type="project" value="TreeGrafter"/>
</dbReference>
<dbReference type="Proteomes" id="UP000094389">
    <property type="component" value="Unassembled WGS sequence"/>
</dbReference>